<protein>
    <submittedName>
        <fullName evidence="1">Uncharacterized protein</fullName>
    </submittedName>
</protein>
<dbReference type="RefSeq" id="WP_176400441.1">
    <property type="nucleotide sequence ID" value="NZ_CP096255.1"/>
</dbReference>
<reference evidence="1" key="2">
    <citation type="submission" date="2022-04" db="EMBL/GenBank/DDBJ databases">
        <authorList>
            <person name="Bromfield E.S.P."/>
            <person name="Cloutier S."/>
        </authorList>
    </citation>
    <scope>NUCLEOTIDE SEQUENCE</scope>
    <source>
        <strain evidence="1">1S5</strain>
    </source>
</reference>
<sequence>MIRTPDTALHVSSMCGSAELKFEARQRPCAALPRAAPKKSLFYINILYCDRALSKALAGTYHPHEAAHNARRNIFLAF</sequence>
<dbReference type="Proteomes" id="UP000551709">
    <property type="component" value="Chromosome"/>
</dbReference>
<reference evidence="1" key="1">
    <citation type="journal article" date="2017" name="Syst. Appl. Microbiol.">
        <title>Soybeans inoculated with root zone soils of Canadian native legumes harbour diverse and novel Bradyrhizobium spp. that possess agricultural potential.</title>
        <authorList>
            <person name="Bromfield E.S.P."/>
            <person name="Cloutier S."/>
            <person name="Tambong J.T."/>
            <person name="Tran Thi T.V."/>
        </authorList>
    </citation>
    <scope>NUCLEOTIDE SEQUENCE</scope>
    <source>
        <strain evidence="1">1S5</strain>
    </source>
</reference>
<dbReference type="AlphaFoldDB" id="A0A8U0FY93"/>
<evidence type="ECO:0000313" key="2">
    <source>
        <dbReference type="Proteomes" id="UP000551709"/>
    </source>
</evidence>
<evidence type="ECO:0000313" key="1">
    <source>
        <dbReference type="EMBL" id="UPT92084.1"/>
    </source>
</evidence>
<gene>
    <name evidence="1" type="ORF">HAP41_0000014330</name>
</gene>
<organism evidence="1 2">
    <name type="scientific">Bradyrhizobium barranii subsp. apii</name>
    <dbReference type="NCBI Taxonomy" id="2819348"/>
    <lineage>
        <taxon>Bacteria</taxon>
        <taxon>Pseudomonadati</taxon>
        <taxon>Pseudomonadota</taxon>
        <taxon>Alphaproteobacteria</taxon>
        <taxon>Hyphomicrobiales</taxon>
        <taxon>Nitrobacteraceae</taxon>
        <taxon>Bradyrhizobium</taxon>
        <taxon>Bradyrhizobium barranii</taxon>
    </lineage>
</organism>
<accession>A0A8U0FY93</accession>
<proteinExistence type="predicted"/>
<dbReference type="EMBL" id="CP096255">
    <property type="protein sequence ID" value="UPT92084.1"/>
    <property type="molecule type" value="Genomic_DNA"/>
</dbReference>
<name>A0A8U0FY93_9BRAD</name>